<dbReference type="RefSeq" id="WP_181535397.1">
    <property type="nucleotide sequence ID" value="NZ_JACDUU010000001.1"/>
</dbReference>
<evidence type="ECO:0000313" key="2">
    <source>
        <dbReference type="Proteomes" id="UP000580891"/>
    </source>
</evidence>
<protein>
    <submittedName>
        <fullName evidence="1">Uncharacterized protein</fullName>
    </submittedName>
</protein>
<dbReference type="Proteomes" id="UP000580891">
    <property type="component" value="Unassembled WGS sequence"/>
</dbReference>
<accession>A0A7V9YXD1</accession>
<comment type="caution">
    <text evidence="1">The sequence shown here is derived from an EMBL/GenBank/DDBJ whole genome shotgun (WGS) entry which is preliminary data.</text>
</comment>
<name>A0A7V9YXD1_9BACL</name>
<sequence>MKTLEKETIVELKLRLLRVVNSLMYDDCYTKEHAVNALKDVIRRLDKSEPDI</sequence>
<gene>
    <name evidence="1" type="ORF">HNQ85_000225</name>
</gene>
<reference evidence="1 2" key="1">
    <citation type="submission" date="2020-07" db="EMBL/GenBank/DDBJ databases">
        <title>Genomic Encyclopedia of Type Strains, Phase IV (KMG-IV): sequencing the most valuable type-strain genomes for metagenomic binning, comparative biology and taxonomic classification.</title>
        <authorList>
            <person name="Goeker M."/>
        </authorList>
    </citation>
    <scope>NUCLEOTIDE SEQUENCE [LARGE SCALE GENOMIC DNA]</scope>
    <source>
        <strain evidence="1 2">DSM 25220</strain>
    </source>
</reference>
<evidence type="ECO:0000313" key="1">
    <source>
        <dbReference type="EMBL" id="MBA2869967.1"/>
    </source>
</evidence>
<dbReference type="EMBL" id="JACDUU010000001">
    <property type="protein sequence ID" value="MBA2869967.1"/>
    <property type="molecule type" value="Genomic_DNA"/>
</dbReference>
<proteinExistence type="predicted"/>
<keyword evidence="2" id="KW-1185">Reference proteome</keyword>
<dbReference type="AlphaFoldDB" id="A0A7V9YXD1"/>
<organism evidence="1 2">
    <name type="scientific">[Anoxybacillus] calidus</name>
    <dbReference type="NCBI Taxonomy" id="575178"/>
    <lineage>
        <taxon>Bacteria</taxon>
        <taxon>Bacillati</taxon>
        <taxon>Bacillota</taxon>
        <taxon>Bacilli</taxon>
        <taxon>Bacillales</taxon>
        <taxon>Anoxybacillaceae</taxon>
        <taxon>Paranoxybacillus</taxon>
    </lineage>
</organism>